<gene>
    <name evidence="2" type="ORF">LCGC14_0329860</name>
</gene>
<dbReference type="AlphaFoldDB" id="A0A0F9WNY1"/>
<evidence type="ECO:0000313" key="2">
    <source>
        <dbReference type="EMBL" id="KKN80393.1"/>
    </source>
</evidence>
<comment type="caution">
    <text evidence="2">The sequence shown here is derived from an EMBL/GenBank/DDBJ whole genome shotgun (WGS) entry which is preliminary data.</text>
</comment>
<name>A0A0F9WNY1_9ZZZZ</name>
<reference evidence="2" key="1">
    <citation type="journal article" date="2015" name="Nature">
        <title>Complex archaea that bridge the gap between prokaryotes and eukaryotes.</title>
        <authorList>
            <person name="Spang A."/>
            <person name="Saw J.H."/>
            <person name="Jorgensen S.L."/>
            <person name="Zaremba-Niedzwiedzka K."/>
            <person name="Martijn J."/>
            <person name="Lind A.E."/>
            <person name="van Eijk R."/>
            <person name="Schleper C."/>
            <person name="Guy L."/>
            <person name="Ettema T.J."/>
        </authorList>
    </citation>
    <scope>NUCLEOTIDE SEQUENCE</scope>
</reference>
<feature type="compositionally biased region" description="Basic and acidic residues" evidence="1">
    <location>
        <begin position="14"/>
        <end position="40"/>
    </location>
</feature>
<accession>A0A0F9WNY1</accession>
<evidence type="ECO:0000256" key="1">
    <source>
        <dbReference type="SAM" id="MobiDB-lite"/>
    </source>
</evidence>
<dbReference type="EMBL" id="LAZR01000231">
    <property type="protein sequence ID" value="KKN80393.1"/>
    <property type="molecule type" value="Genomic_DNA"/>
</dbReference>
<sequence>MRCNVNLEPVADEVVDRSRATEATDREYERPARSKVDRGN</sequence>
<proteinExistence type="predicted"/>
<protein>
    <submittedName>
        <fullName evidence="2">Uncharacterized protein</fullName>
    </submittedName>
</protein>
<feature type="region of interest" description="Disordered" evidence="1">
    <location>
        <begin position="1"/>
        <end position="40"/>
    </location>
</feature>
<organism evidence="2">
    <name type="scientific">marine sediment metagenome</name>
    <dbReference type="NCBI Taxonomy" id="412755"/>
    <lineage>
        <taxon>unclassified sequences</taxon>
        <taxon>metagenomes</taxon>
        <taxon>ecological metagenomes</taxon>
    </lineage>
</organism>